<keyword evidence="13" id="KW-0564">Palmitate</keyword>
<dbReference type="Gene3D" id="3.40.50.300">
    <property type="entry name" value="P-loop containing nucleotide triphosphate hydrolases"/>
    <property type="match status" value="2"/>
</dbReference>
<dbReference type="PRINTS" id="PR00318">
    <property type="entry name" value="GPROTEINA"/>
</dbReference>
<keyword evidence="14" id="KW-0206">Cytoskeleton</keyword>
<dbReference type="SUPFAM" id="SSF47895">
    <property type="entry name" value="Transducin (alpha subunit), insertion domain"/>
    <property type="match status" value="1"/>
</dbReference>
<evidence type="ECO:0000256" key="16">
    <source>
        <dbReference type="ARBA" id="ARBA00023288"/>
    </source>
</evidence>
<dbReference type="InterPro" id="IPR029267">
    <property type="entry name" value="FAM212"/>
</dbReference>
<dbReference type="FunFam" id="1.10.400.10:FF:000001">
    <property type="entry name" value="Guanine nucleotide-binding protein G(I) subunit alpha"/>
    <property type="match status" value="1"/>
</dbReference>
<dbReference type="GO" id="GO:0001973">
    <property type="term" value="P:G protein-coupled adenosine receptor signaling pathway"/>
    <property type="evidence" value="ECO:0007669"/>
    <property type="project" value="TreeGrafter"/>
</dbReference>
<name>A0A556U3N8_BAGYA</name>
<dbReference type="AlphaFoldDB" id="A0A556U3N8"/>
<evidence type="ECO:0000256" key="13">
    <source>
        <dbReference type="ARBA" id="ARBA00023139"/>
    </source>
</evidence>
<dbReference type="SUPFAM" id="SSF52540">
    <property type="entry name" value="P-loop containing nucleoside triphosphate hydrolases"/>
    <property type="match status" value="1"/>
</dbReference>
<keyword evidence="25" id="KW-1185">Reference proteome</keyword>
<dbReference type="PROSITE" id="PS51882">
    <property type="entry name" value="G_ALPHA"/>
    <property type="match status" value="1"/>
</dbReference>
<dbReference type="GO" id="GO:0005813">
    <property type="term" value="C:centrosome"/>
    <property type="evidence" value="ECO:0007669"/>
    <property type="project" value="UniProtKB-SubCell"/>
</dbReference>
<dbReference type="GO" id="GO:0051301">
    <property type="term" value="P:cell division"/>
    <property type="evidence" value="ECO:0007669"/>
    <property type="project" value="UniProtKB-KW"/>
</dbReference>
<comment type="caution">
    <text evidence="24">The sequence shown here is derived from an EMBL/GenBank/DDBJ whole genome shotgun (WGS) entry which is preliminary data.</text>
</comment>
<sequence>MTPNRRGLSTLPGKFTEAFVRIIHEDGYSEDECKQYRAVVYSNTIQSIMAIIKAMSNLKIDYGDPARTDDARQLFALSAAAEEQGILPDDLSNVIRRLWADSGVQGCFGRSREYQLNDSAAYYLNDLERIARADYVPTQQDVLRTRVKTTGIVETHFTFKELHFNAYDLMLAEDEEMNRMHESMKLFDSICNNKWFTETSIILFLNKKDLFEEKITRSPLTICFPEYAGANKYDEAASYIQTKFEDLNKKKDTKEIYTHFTCATDTKNVQFVFDAVTDLCVRNSGDCFGDQMRYMIRSMQDLKHLREPGEPDKCSYAVTRARRRRALQREHLARLRISQSSDGSTYDSACCLASPLEEEQDEEDAVGNLPQGSPCSEKSVDFDSGYSEASWQDEGVVLRRTRNVRVSSSACVRTNRIRPKSTSDACLERWTSFEANEPADWTTSLLTRGRNRQPLVLGDNSFADLIKNWMDLPECPDVTDLKPNSSSKLAKDFLVNVRRKLAIMSRGIEGRGKSAESCTKRMSCPVGFQIPKPFFHQSHTGLHQLETDFYQFSALMKSGSRQPIICNDIIGYI</sequence>
<keyword evidence="10 22" id="KW-0460">Magnesium</keyword>
<keyword evidence="16" id="KW-0449">Lipoprotein</keyword>
<keyword evidence="9 21" id="KW-0547">Nucleotide-binding</keyword>
<dbReference type="InterPro" id="IPR027417">
    <property type="entry name" value="P-loop_NTPase"/>
</dbReference>
<evidence type="ECO:0000313" key="25">
    <source>
        <dbReference type="Proteomes" id="UP000319801"/>
    </source>
</evidence>
<dbReference type="Pfam" id="PF15342">
    <property type="entry name" value="FAM212"/>
    <property type="match status" value="1"/>
</dbReference>
<evidence type="ECO:0000259" key="23">
    <source>
        <dbReference type="Pfam" id="PF15342"/>
    </source>
</evidence>
<accession>A0A556U3N8</accession>
<organism evidence="24 25">
    <name type="scientific">Bagarius yarrelli</name>
    <name type="common">Goonch</name>
    <name type="synonym">Bagrus yarrelli</name>
    <dbReference type="NCBI Taxonomy" id="175774"/>
    <lineage>
        <taxon>Eukaryota</taxon>
        <taxon>Metazoa</taxon>
        <taxon>Chordata</taxon>
        <taxon>Craniata</taxon>
        <taxon>Vertebrata</taxon>
        <taxon>Euteleostomi</taxon>
        <taxon>Actinopterygii</taxon>
        <taxon>Neopterygii</taxon>
        <taxon>Teleostei</taxon>
        <taxon>Ostariophysi</taxon>
        <taxon>Siluriformes</taxon>
        <taxon>Sisoridae</taxon>
        <taxon>Sisorinae</taxon>
        <taxon>Bagarius</taxon>
    </lineage>
</organism>
<keyword evidence="11 21" id="KW-0342">GTP-binding</keyword>
<protein>
    <recommendedName>
        <fullName evidence="19">Guanine nucleotide-binding protein G(i) subunit alpha-2</fullName>
    </recommendedName>
    <alternativeName>
        <fullName evidence="20">Adenylate cyclase-inhibiting G alpha protein</fullName>
    </alternativeName>
</protein>
<evidence type="ECO:0000256" key="21">
    <source>
        <dbReference type="PIRSR" id="PIRSR601019-1"/>
    </source>
</evidence>
<evidence type="ECO:0000256" key="1">
    <source>
        <dbReference type="ARBA" id="ARBA00004236"/>
    </source>
</evidence>
<gene>
    <name evidence="24" type="ORF">Baya_8267</name>
</gene>
<evidence type="ECO:0000256" key="7">
    <source>
        <dbReference type="ARBA" id="ARBA00022707"/>
    </source>
</evidence>
<evidence type="ECO:0000256" key="4">
    <source>
        <dbReference type="ARBA" id="ARBA00022475"/>
    </source>
</evidence>
<feature type="binding site" evidence="21">
    <location>
        <position position="263"/>
    </location>
    <ligand>
        <name>GTP</name>
        <dbReference type="ChEBI" id="CHEBI:37565"/>
    </ligand>
</feature>
<evidence type="ECO:0000256" key="20">
    <source>
        <dbReference type="ARBA" id="ARBA00042569"/>
    </source>
</evidence>
<feature type="binding site" evidence="21">
    <location>
        <begin position="118"/>
        <end position="119"/>
    </location>
    <ligand>
        <name>GTP</name>
        <dbReference type="ChEBI" id="CHEBI:37565"/>
    </ligand>
</feature>
<dbReference type="GO" id="GO:0007193">
    <property type="term" value="P:adenylate cyclase-inhibiting G protein-coupled receptor signaling pathway"/>
    <property type="evidence" value="ECO:0007669"/>
    <property type="project" value="TreeGrafter"/>
</dbReference>
<dbReference type="Gene3D" id="1.10.400.10">
    <property type="entry name" value="GI Alpha 1, domain 2-like"/>
    <property type="match status" value="1"/>
</dbReference>
<evidence type="ECO:0000256" key="10">
    <source>
        <dbReference type="ARBA" id="ARBA00022842"/>
    </source>
</evidence>
<dbReference type="InterPro" id="IPR001019">
    <property type="entry name" value="Gprotein_alpha_su"/>
</dbReference>
<dbReference type="Gene3D" id="3.30.200.20">
    <property type="entry name" value="Phosphorylase Kinase, domain 1"/>
    <property type="match status" value="1"/>
</dbReference>
<dbReference type="InterPro" id="IPR011025">
    <property type="entry name" value="GproteinA_insert"/>
</dbReference>
<evidence type="ECO:0000256" key="5">
    <source>
        <dbReference type="ARBA" id="ARBA00022490"/>
    </source>
</evidence>
<evidence type="ECO:0000256" key="11">
    <source>
        <dbReference type="ARBA" id="ARBA00023134"/>
    </source>
</evidence>
<keyword evidence="5" id="KW-0963">Cytoplasm</keyword>
<dbReference type="PANTHER" id="PTHR10218">
    <property type="entry name" value="GTP-BINDING PROTEIN ALPHA SUBUNIT"/>
    <property type="match status" value="1"/>
</dbReference>
<dbReference type="PANTHER" id="PTHR10218:SF73">
    <property type="entry name" value="GUANINE NUCLEOTIDE-BINDING PROTEIN G(I) SUBUNIT ALPHA-2"/>
    <property type="match status" value="1"/>
</dbReference>
<feature type="binding site" evidence="21">
    <location>
        <begin position="206"/>
        <end position="209"/>
    </location>
    <ligand>
        <name>GTP</name>
        <dbReference type="ChEBI" id="CHEBI:37565"/>
    </ligand>
</feature>
<comment type="function">
    <text evidence="18">Guanine nucleotide-binding proteins (G proteins) are involved as modulators or transducers in various transmembrane signaling systems. The G(i) proteins are involved in hormonal regulation of adenylate cyclase: they inhibit the cyclase in response to beta-adrenergic stimuli. May play a role in cell division.</text>
</comment>
<dbReference type="Proteomes" id="UP000319801">
    <property type="component" value="Unassembled WGS sequence"/>
</dbReference>
<feature type="binding site" evidence="21">
    <location>
        <begin position="143"/>
        <end position="149"/>
    </location>
    <ligand>
        <name>GTP</name>
        <dbReference type="ChEBI" id="CHEBI:37565"/>
    </ligand>
</feature>
<dbReference type="PRINTS" id="PR00441">
    <property type="entry name" value="GPROTEINAI"/>
</dbReference>
<dbReference type="GO" id="GO:0031683">
    <property type="term" value="F:G-protein beta/gamma-subunit complex binding"/>
    <property type="evidence" value="ECO:0007669"/>
    <property type="project" value="InterPro"/>
</dbReference>
<dbReference type="GO" id="GO:0005834">
    <property type="term" value="C:heterotrimeric G-protein complex"/>
    <property type="evidence" value="ECO:0007669"/>
    <property type="project" value="TreeGrafter"/>
</dbReference>
<evidence type="ECO:0000256" key="18">
    <source>
        <dbReference type="ARBA" id="ARBA00037181"/>
    </source>
</evidence>
<dbReference type="FunFam" id="3.40.50.300:FF:001357">
    <property type="entry name" value="Guanine nucleotide-binding protein G(i) subunit alpha-1"/>
    <property type="match status" value="1"/>
</dbReference>
<keyword evidence="4" id="KW-1003">Cell membrane</keyword>
<dbReference type="GO" id="GO:0046872">
    <property type="term" value="F:metal ion binding"/>
    <property type="evidence" value="ECO:0007669"/>
    <property type="project" value="UniProtKB-KW"/>
</dbReference>
<dbReference type="GO" id="GO:0005737">
    <property type="term" value="C:cytoplasm"/>
    <property type="evidence" value="ECO:0007669"/>
    <property type="project" value="TreeGrafter"/>
</dbReference>
<evidence type="ECO:0000256" key="19">
    <source>
        <dbReference type="ARBA" id="ARBA00039891"/>
    </source>
</evidence>
<comment type="similarity">
    <text evidence="3">Belongs to the G-alpha family. G(i/o/t/z) subfamily.</text>
</comment>
<keyword evidence="12" id="KW-0472">Membrane</keyword>
<evidence type="ECO:0000256" key="15">
    <source>
        <dbReference type="ARBA" id="ARBA00023224"/>
    </source>
</evidence>
<evidence type="ECO:0000256" key="9">
    <source>
        <dbReference type="ARBA" id="ARBA00022741"/>
    </source>
</evidence>
<keyword evidence="7" id="KW-0519">Myristate</keyword>
<evidence type="ECO:0000313" key="24">
    <source>
        <dbReference type="EMBL" id="TSM36134.1"/>
    </source>
</evidence>
<evidence type="ECO:0000256" key="12">
    <source>
        <dbReference type="ARBA" id="ARBA00023136"/>
    </source>
</evidence>
<dbReference type="GO" id="GO:0001664">
    <property type="term" value="F:G protein-coupled receptor binding"/>
    <property type="evidence" value="ECO:0007669"/>
    <property type="project" value="TreeGrafter"/>
</dbReference>
<dbReference type="Pfam" id="PF00503">
    <property type="entry name" value="G-alpha"/>
    <property type="match status" value="1"/>
</dbReference>
<evidence type="ECO:0000256" key="14">
    <source>
        <dbReference type="ARBA" id="ARBA00023212"/>
    </source>
</evidence>
<reference evidence="24 25" key="1">
    <citation type="journal article" date="2019" name="Genome Biol. Evol.">
        <title>Whole-Genome Sequencing of the Giant Devil Catfish, Bagarius yarrelli.</title>
        <authorList>
            <person name="Jiang W."/>
            <person name="Lv Y."/>
            <person name="Cheng L."/>
            <person name="Yang K."/>
            <person name="Chao B."/>
            <person name="Wang X."/>
            <person name="Li Y."/>
            <person name="Pan X."/>
            <person name="You X."/>
            <person name="Zhang Y."/>
            <person name="Yang J."/>
            <person name="Li J."/>
            <person name="Zhang X."/>
            <person name="Liu S."/>
            <person name="Sun C."/>
            <person name="Yang J."/>
            <person name="Shi Q."/>
        </authorList>
    </citation>
    <scope>NUCLEOTIDE SEQUENCE [LARGE SCALE GENOMIC DNA]</scope>
    <source>
        <strain evidence="24">JWS20170419001</strain>
        <tissue evidence="24">Muscle</tissue>
    </source>
</reference>
<evidence type="ECO:0000256" key="17">
    <source>
        <dbReference type="ARBA" id="ARBA00023306"/>
    </source>
</evidence>
<evidence type="ECO:0000256" key="3">
    <source>
        <dbReference type="ARBA" id="ARBA00006628"/>
    </source>
</evidence>
<feature type="binding site" evidence="22">
    <location>
        <position position="149"/>
    </location>
    <ligand>
        <name>Mg(2+)</name>
        <dbReference type="ChEBI" id="CHEBI:18420"/>
    </ligand>
</feature>
<feature type="domain" description="FAM212" evidence="23">
    <location>
        <begin position="418"/>
        <end position="474"/>
    </location>
</feature>
<evidence type="ECO:0000256" key="22">
    <source>
        <dbReference type="PIRSR" id="PIRSR601019-2"/>
    </source>
</evidence>
<evidence type="ECO:0000256" key="2">
    <source>
        <dbReference type="ARBA" id="ARBA00004300"/>
    </source>
</evidence>
<evidence type="ECO:0000256" key="6">
    <source>
        <dbReference type="ARBA" id="ARBA00022618"/>
    </source>
</evidence>
<dbReference type="CDD" id="cd00066">
    <property type="entry name" value="G-alpha"/>
    <property type="match status" value="1"/>
</dbReference>
<comment type="subcellular location">
    <subcellularLocation>
        <location evidence="1">Cell membrane</location>
    </subcellularLocation>
    <subcellularLocation>
        <location evidence="2">Cytoplasm</location>
        <location evidence="2">Cytoskeleton</location>
        <location evidence="2">Microtubule organizing center</location>
        <location evidence="2">Centrosome</location>
    </subcellularLocation>
</comment>
<keyword evidence="17" id="KW-0131">Cell cycle</keyword>
<dbReference type="GO" id="GO:0007214">
    <property type="term" value="P:gamma-aminobutyric acid signaling pathway"/>
    <property type="evidence" value="ECO:0007669"/>
    <property type="project" value="TreeGrafter"/>
</dbReference>
<dbReference type="InterPro" id="IPR001408">
    <property type="entry name" value="Gprotein_alpha_I"/>
</dbReference>
<keyword evidence="8 22" id="KW-0479">Metal-binding</keyword>
<dbReference type="OrthoDB" id="8811265at2759"/>
<dbReference type="SMART" id="SM00275">
    <property type="entry name" value="G_alpha"/>
    <property type="match status" value="1"/>
</dbReference>
<keyword evidence="15" id="KW-0807">Transducer</keyword>
<dbReference type="GO" id="GO:0003924">
    <property type="term" value="F:GTPase activity"/>
    <property type="evidence" value="ECO:0007669"/>
    <property type="project" value="InterPro"/>
</dbReference>
<proteinExistence type="inferred from homology"/>
<dbReference type="GO" id="GO:0005525">
    <property type="term" value="F:GTP binding"/>
    <property type="evidence" value="ECO:0007669"/>
    <property type="project" value="UniProtKB-KW"/>
</dbReference>
<keyword evidence="6" id="KW-0132">Cell division</keyword>
<evidence type="ECO:0000256" key="8">
    <source>
        <dbReference type="ARBA" id="ARBA00022723"/>
    </source>
</evidence>
<dbReference type="EMBL" id="VCAZ01000044">
    <property type="protein sequence ID" value="TSM36134.1"/>
    <property type="molecule type" value="Genomic_DNA"/>
</dbReference>